<gene>
    <name evidence="1" type="ORF">Pan97_39940</name>
</gene>
<name>A0A518CCI3_9BACT</name>
<proteinExistence type="predicted"/>
<dbReference type="KEGG" id="bvo:Pan97_39940"/>
<accession>A0A518CCI3</accession>
<evidence type="ECO:0008006" key="3">
    <source>
        <dbReference type="Google" id="ProtNLM"/>
    </source>
</evidence>
<reference evidence="2" key="1">
    <citation type="submission" date="2019-02" db="EMBL/GenBank/DDBJ databases">
        <title>Deep-cultivation of Planctomycetes and their phenomic and genomic characterization uncovers novel biology.</title>
        <authorList>
            <person name="Wiegand S."/>
            <person name="Jogler M."/>
            <person name="Boedeker C."/>
            <person name="Pinto D."/>
            <person name="Vollmers J."/>
            <person name="Rivas-Marin E."/>
            <person name="Kohn T."/>
            <person name="Peeters S.H."/>
            <person name="Heuer A."/>
            <person name="Rast P."/>
            <person name="Oberbeckmann S."/>
            <person name="Bunk B."/>
            <person name="Jeske O."/>
            <person name="Meyerdierks A."/>
            <person name="Storesund J.E."/>
            <person name="Kallscheuer N."/>
            <person name="Luecker S."/>
            <person name="Lage O.M."/>
            <person name="Pohl T."/>
            <person name="Merkel B.J."/>
            <person name="Hornburger P."/>
            <person name="Mueller R.-W."/>
            <person name="Bruemmer F."/>
            <person name="Labrenz M."/>
            <person name="Spormann A.M."/>
            <person name="Op den Camp H."/>
            <person name="Overmann J."/>
            <person name="Amann R."/>
            <person name="Jetten M.S.M."/>
            <person name="Mascher T."/>
            <person name="Medema M.H."/>
            <person name="Devos D.P."/>
            <person name="Kaster A.-K."/>
            <person name="Ovreas L."/>
            <person name="Rohde M."/>
            <person name="Galperin M.Y."/>
            <person name="Jogler C."/>
        </authorList>
    </citation>
    <scope>NUCLEOTIDE SEQUENCE [LARGE SCALE GENOMIC DNA]</scope>
    <source>
        <strain evidence="2">Pan97</strain>
    </source>
</reference>
<dbReference type="Proteomes" id="UP000318626">
    <property type="component" value="Chromosome"/>
</dbReference>
<sequence length="277" mass="31619">MNCFQLIKTVLDEAYAAIPGDTTAKDAAISEALRQLSAGYKNLLEKGCLDYSDPARRFAYIFRYTTSHANVVYERLSSSRRLKELFDRDKVTISCVGGGPGSDFLGVLKYCLRMEKRPELKCQILDRDPAWGESWSDVDDKLGPSFRISTVFFPFDVTDPAKWRTFKKHFAADLFTLIYFMSEVYALRDKAEEYFATMMDQMNENALLLYVDNNDSRFTGWFDGLAKAHGLEVVNSSEGWEQMPNHEDKSDLQPYLDKFGPPKLKTNIACRLARKPG</sequence>
<evidence type="ECO:0000313" key="2">
    <source>
        <dbReference type="Proteomes" id="UP000318626"/>
    </source>
</evidence>
<dbReference type="AlphaFoldDB" id="A0A518CCI3"/>
<dbReference type="EMBL" id="CP036289">
    <property type="protein sequence ID" value="QDU76937.1"/>
    <property type="molecule type" value="Genomic_DNA"/>
</dbReference>
<keyword evidence="2" id="KW-1185">Reference proteome</keyword>
<dbReference type="RefSeq" id="WP_144975452.1">
    <property type="nucleotide sequence ID" value="NZ_CP036289.1"/>
</dbReference>
<evidence type="ECO:0000313" key="1">
    <source>
        <dbReference type="EMBL" id="QDU76937.1"/>
    </source>
</evidence>
<protein>
    <recommendedName>
        <fullName evidence="3">Leucine carboxyl methyltransferase</fullName>
    </recommendedName>
</protein>
<dbReference type="OrthoDB" id="581496at2"/>
<organism evidence="1 2">
    <name type="scientific">Bremerella volcania</name>
    <dbReference type="NCBI Taxonomy" id="2527984"/>
    <lineage>
        <taxon>Bacteria</taxon>
        <taxon>Pseudomonadati</taxon>
        <taxon>Planctomycetota</taxon>
        <taxon>Planctomycetia</taxon>
        <taxon>Pirellulales</taxon>
        <taxon>Pirellulaceae</taxon>
        <taxon>Bremerella</taxon>
    </lineage>
</organism>